<gene>
    <name evidence="2" type="ORF">FMOSSE_LOCUS16677</name>
</gene>
<keyword evidence="3" id="KW-1185">Reference proteome</keyword>
<dbReference type="Pfam" id="PF02204">
    <property type="entry name" value="VPS9"/>
    <property type="match status" value="1"/>
</dbReference>
<feature type="non-terminal residue" evidence="2">
    <location>
        <position position="79"/>
    </location>
</feature>
<dbReference type="InterPro" id="IPR037191">
    <property type="entry name" value="VPS9_dom_sf"/>
</dbReference>
<feature type="non-terminal residue" evidence="2">
    <location>
        <position position="1"/>
    </location>
</feature>
<dbReference type="SUPFAM" id="SSF109993">
    <property type="entry name" value="VPS9 domain"/>
    <property type="match status" value="1"/>
</dbReference>
<comment type="caution">
    <text evidence="2">The sequence shown here is derived from an EMBL/GenBank/DDBJ whole genome shotgun (WGS) entry which is preliminary data.</text>
</comment>
<dbReference type="AlphaFoldDB" id="A0A9N9NRR7"/>
<evidence type="ECO:0000259" key="1">
    <source>
        <dbReference type="PROSITE" id="PS51205"/>
    </source>
</evidence>
<proteinExistence type="predicted"/>
<reference evidence="2" key="1">
    <citation type="submission" date="2021-06" db="EMBL/GenBank/DDBJ databases">
        <authorList>
            <person name="Kallberg Y."/>
            <person name="Tangrot J."/>
            <person name="Rosling A."/>
        </authorList>
    </citation>
    <scope>NUCLEOTIDE SEQUENCE</scope>
    <source>
        <strain evidence="2">87-6 pot B 2015</strain>
    </source>
</reference>
<dbReference type="Proteomes" id="UP000789375">
    <property type="component" value="Unassembled WGS sequence"/>
</dbReference>
<dbReference type="Gene3D" id="1.20.1050.80">
    <property type="entry name" value="VPS9 domain"/>
    <property type="match status" value="1"/>
</dbReference>
<feature type="domain" description="VPS9" evidence="1">
    <location>
        <begin position="1"/>
        <end position="38"/>
    </location>
</feature>
<dbReference type="EMBL" id="CAJVPP010025412">
    <property type="protein sequence ID" value="CAG8751623.1"/>
    <property type="molecule type" value="Genomic_DNA"/>
</dbReference>
<evidence type="ECO:0000313" key="2">
    <source>
        <dbReference type="EMBL" id="CAG8751623.1"/>
    </source>
</evidence>
<dbReference type="InterPro" id="IPR003123">
    <property type="entry name" value="VPS9"/>
</dbReference>
<protein>
    <submittedName>
        <fullName evidence="2">16784_t:CDS:1</fullName>
    </submittedName>
</protein>
<accession>A0A9N9NRR7</accession>
<organism evidence="2 3">
    <name type="scientific">Funneliformis mosseae</name>
    <name type="common">Endomycorrhizal fungus</name>
    <name type="synonym">Glomus mosseae</name>
    <dbReference type="NCBI Taxonomy" id="27381"/>
    <lineage>
        <taxon>Eukaryota</taxon>
        <taxon>Fungi</taxon>
        <taxon>Fungi incertae sedis</taxon>
        <taxon>Mucoromycota</taxon>
        <taxon>Glomeromycotina</taxon>
        <taxon>Glomeromycetes</taxon>
        <taxon>Glomerales</taxon>
        <taxon>Glomeraceae</taxon>
        <taxon>Funneliformis</taxon>
    </lineage>
</organism>
<name>A0A9N9NRR7_FUNMO</name>
<dbReference type="PROSITE" id="PS51205">
    <property type="entry name" value="VPS9"/>
    <property type="match status" value="1"/>
</dbReference>
<sequence length="79" mass="9292">YISRFRNPEKLQSEAGYYLSSLMGAISFIENMDVSSLSITQDEFDKNIEITMKELEKEWPEIPKNTREISYDNVMHPSR</sequence>
<evidence type="ECO:0000313" key="3">
    <source>
        <dbReference type="Proteomes" id="UP000789375"/>
    </source>
</evidence>